<organism evidence="1 2">
    <name type="scientific">Aeoliella mucimassa</name>
    <dbReference type="NCBI Taxonomy" id="2527972"/>
    <lineage>
        <taxon>Bacteria</taxon>
        <taxon>Pseudomonadati</taxon>
        <taxon>Planctomycetota</taxon>
        <taxon>Planctomycetia</taxon>
        <taxon>Pirellulales</taxon>
        <taxon>Lacipirellulaceae</taxon>
        <taxon>Aeoliella</taxon>
    </lineage>
</organism>
<dbReference type="KEGG" id="amuc:Pan181_28050"/>
<evidence type="ECO:0000313" key="2">
    <source>
        <dbReference type="Proteomes" id="UP000315750"/>
    </source>
</evidence>
<protein>
    <submittedName>
        <fullName evidence="1">Uncharacterized protein</fullName>
    </submittedName>
</protein>
<reference evidence="1 2" key="1">
    <citation type="submission" date="2019-02" db="EMBL/GenBank/DDBJ databases">
        <title>Deep-cultivation of Planctomycetes and their phenomic and genomic characterization uncovers novel biology.</title>
        <authorList>
            <person name="Wiegand S."/>
            <person name="Jogler M."/>
            <person name="Boedeker C."/>
            <person name="Pinto D."/>
            <person name="Vollmers J."/>
            <person name="Rivas-Marin E."/>
            <person name="Kohn T."/>
            <person name="Peeters S.H."/>
            <person name="Heuer A."/>
            <person name="Rast P."/>
            <person name="Oberbeckmann S."/>
            <person name="Bunk B."/>
            <person name="Jeske O."/>
            <person name="Meyerdierks A."/>
            <person name="Storesund J.E."/>
            <person name="Kallscheuer N."/>
            <person name="Luecker S."/>
            <person name="Lage O.M."/>
            <person name="Pohl T."/>
            <person name="Merkel B.J."/>
            <person name="Hornburger P."/>
            <person name="Mueller R.-W."/>
            <person name="Bruemmer F."/>
            <person name="Labrenz M."/>
            <person name="Spormann A.M."/>
            <person name="Op den Camp H."/>
            <person name="Overmann J."/>
            <person name="Amann R."/>
            <person name="Jetten M.S.M."/>
            <person name="Mascher T."/>
            <person name="Medema M.H."/>
            <person name="Devos D.P."/>
            <person name="Kaster A.-K."/>
            <person name="Ovreas L."/>
            <person name="Rohde M."/>
            <person name="Galperin M.Y."/>
            <person name="Jogler C."/>
        </authorList>
    </citation>
    <scope>NUCLEOTIDE SEQUENCE [LARGE SCALE GENOMIC DNA]</scope>
    <source>
        <strain evidence="1 2">Pan181</strain>
    </source>
</reference>
<dbReference type="OrthoDB" id="274161at2"/>
<dbReference type="RefSeq" id="WP_145247310.1">
    <property type="nucleotide sequence ID" value="NZ_CP036278.1"/>
</dbReference>
<sequence length="736" mass="75305">MGLDVSTSATSTNNGGAGFRFNNGASLYDTSLDAENFHIVAWQVDPGQTYADATLYVDGTLPENIFSGSSNSPTGTASFTGSNLELILGTGRSGGGGLLTTDMYSGQLAELLVFNEQLDIGQMNLVANYLSSEYNLPFAYQTNFDIFSVDGLAWVGSTGSFDSHWNSGDGNRGLAANNTNPFASGDANLYLANDGSALFDATTDASLGNRINSLRVGTAGSGLLVADTEGSGELIVNDNVSLIIGSGAAPSTNASTGDLTIGEDGFGGTVTWNSTGTLKVEGKFRIGQGGTGLLVQNSGVVTAGDVAGSLKFVAIGNGVNSSGTYQLNEGEFLPGGGPSGSQLRHLRVGYNGATGLLEVGDGIGSNNSAVVATTDDLYIGYDGGNGTLRLHSDAYVQLQGNEAPVLIGINANSVGHLIQEGGLFESDGLFVVGQGIDAVGIVEVTAGQMIAAGDGTATLSIGSNGGHGTFRVSGSGQVTSNDTMILANGSAGTVGRLEMIGSSASIITARLENVAQGGSEIMRWEADTNGITSLVVTGTTSSSDVQLQALSELSGNTGTNGPGTLHGDGTALELDLSAITATQQLMLIDNQTTEAIVGYFENGETGELYEEGEQLQNTGFVGSVTISYLGGDGNDVVLSLLAGVAGDYNNDGIVNLADYTVWRDHFGDSPDSIPNRSIELWDTPIGMADYQTWKANFGQTLTASSNASNVPEPSGGWLLGLTMAVLGLRNCGKCSR</sequence>
<dbReference type="EMBL" id="CP036278">
    <property type="protein sequence ID" value="QDU56595.1"/>
    <property type="molecule type" value="Genomic_DNA"/>
</dbReference>
<accession>A0A518APE5</accession>
<dbReference type="InterPro" id="IPR013320">
    <property type="entry name" value="ConA-like_dom_sf"/>
</dbReference>
<proteinExistence type="predicted"/>
<keyword evidence="2" id="KW-1185">Reference proteome</keyword>
<dbReference type="SUPFAM" id="SSF49899">
    <property type="entry name" value="Concanavalin A-like lectins/glucanases"/>
    <property type="match status" value="1"/>
</dbReference>
<dbReference type="AlphaFoldDB" id="A0A518APE5"/>
<name>A0A518APE5_9BACT</name>
<gene>
    <name evidence="1" type="ORF">Pan181_28050</name>
</gene>
<evidence type="ECO:0000313" key="1">
    <source>
        <dbReference type="EMBL" id="QDU56595.1"/>
    </source>
</evidence>
<dbReference type="Proteomes" id="UP000315750">
    <property type="component" value="Chromosome"/>
</dbReference>